<gene>
    <name evidence="8" type="primary">Borcs5</name>
    <name evidence="8" type="ORF">CDAR_554811</name>
</gene>
<proteinExistence type="inferred from homology"/>
<dbReference type="CDD" id="cd22789">
    <property type="entry name" value="BORCS5-like"/>
    <property type="match status" value="1"/>
</dbReference>
<sequence length="238" mass="26619">MGSEQSTHSPKAPNILRSGSKTKEHQGARSSSPGPSISSDSDIPYISYTVNRPIGDSPKLSSKSPAHSLRASSTPSPRSSPKAPRPKSYAGSSSETDTELVRLQKIPTFHPIMRAALNIQTIHDPEVLDKLDYQCILRLCQRYQDHLKMCAEIVSTEQNVLTQRIREIDFAITTLTNMLTERQKKFVKYAEQLGKVQEISNNLQRCQTGLKDIIKNMETLNNMLPPEERLEPFVMVTG</sequence>
<feature type="region of interest" description="Disordered" evidence="7">
    <location>
        <begin position="1"/>
        <end position="98"/>
    </location>
</feature>
<dbReference type="GO" id="GO:1903744">
    <property type="term" value="P:positive regulation of anterograde synaptic vesicle transport"/>
    <property type="evidence" value="ECO:0007669"/>
    <property type="project" value="TreeGrafter"/>
</dbReference>
<accession>A0AAV4N1P2</accession>
<dbReference type="AlphaFoldDB" id="A0AAV4N1P2"/>
<keyword evidence="4" id="KW-0472">Membrane</keyword>
<evidence type="ECO:0000256" key="2">
    <source>
        <dbReference type="ARBA" id="ARBA00010235"/>
    </source>
</evidence>
<reference evidence="8 9" key="1">
    <citation type="submission" date="2021-06" db="EMBL/GenBank/DDBJ databases">
        <title>Caerostris darwini draft genome.</title>
        <authorList>
            <person name="Kono N."/>
            <person name="Arakawa K."/>
        </authorList>
    </citation>
    <scope>NUCLEOTIDE SEQUENCE [LARGE SCALE GENOMIC DNA]</scope>
</reference>
<keyword evidence="9" id="KW-1185">Reference proteome</keyword>
<comment type="subcellular location">
    <subcellularLocation>
        <location evidence="1">Lysosome membrane</location>
        <topology evidence="1">Lipid-anchor</topology>
        <orientation evidence="1">Cytoplasmic side</orientation>
    </subcellularLocation>
</comment>
<organism evidence="8 9">
    <name type="scientific">Caerostris darwini</name>
    <dbReference type="NCBI Taxonomy" id="1538125"/>
    <lineage>
        <taxon>Eukaryota</taxon>
        <taxon>Metazoa</taxon>
        <taxon>Ecdysozoa</taxon>
        <taxon>Arthropoda</taxon>
        <taxon>Chelicerata</taxon>
        <taxon>Arachnida</taxon>
        <taxon>Araneae</taxon>
        <taxon>Araneomorphae</taxon>
        <taxon>Entelegynae</taxon>
        <taxon>Araneoidea</taxon>
        <taxon>Araneidae</taxon>
        <taxon>Caerostris</taxon>
    </lineage>
</organism>
<dbReference type="EMBL" id="BPLQ01001125">
    <property type="protein sequence ID" value="GIX78757.1"/>
    <property type="molecule type" value="Genomic_DNA"/>
</dbReference>
<dbReference type="PANTHER" id="PTHR31634:SF2">
    <property type="entry name" value="BLOC-1-RELATED COMPLEX SUBUNIT 5"/>
    <property type="match status" value="1"/>
</dbReference>
<dbReference type="GO" id="GO:0030672">
    <property type="term" value="C:synaptic vesicle membrane"/>
    <property type="evidence" value="ECO:0007669"/>
    <property type="project" value="TreeGrafter"/>
</dbReference>
<protein>
    <recommendedName>
        <fullName evidence="3">BLOC-1-related complex subunit 5</fullName>
    </recommendedName>
</protein>
<evidence type="ECO:0000256" key="4">
    <source>
        <dbReference type="ARBA" id="ARBA00023136"/>
    </source>
</evidence>
<dbReference type="Proteomes" id="UP001054837">
    <property type="component" value="Unassembled WGS sequence"/>
</dbReference>
<evidence type="ECO:0000256" key="6">
    <source>
        <dbReference type="ARBA" id="ARBA00023288"/>
    </source>
</evidence>
<dbReference type="GO" id="GO:0072384">
    <property type="term" value="P:organelle transport along microtubule"/>
    <property type="evidence" value="ECO:0007669"/>
    <property type="project" value="TreeGrafter"/>
</dbReference>
<name>A0AAV4N1P2_9ARAC</name>
<evidence type="ECO:0000313" key="8">
    <source>
        <dbReference type="EMBL" id="GIX78757.1"/>
    </source>
</evidence>
<comment type="similarity">
    <text evidence="2">Belongs to the BORCS5 family.</text>
</comment>
<feature type="compositionally biased region" description="Low complexity" evidence="7">
    <location>
        <begin position="70"/>
        <end position="88"/>
    </location>
</feature>
<feature type="compositionally biased region" description="Low complexity" evidence="7">
    <location>
        <begin position="30"/>
        <end position="48"/>
    </location>
</feature>
<dbReference type="Pfam" id="PF10158">
    <property type="entry name" value="LOH1CR12"/>
    <property type="match status" value="1"/>
</dbReference>
<dbReference type="GO" id="GO:0032418">
    <property type="term" value="P:lysosome localization"/>
    <property type="evidence" value="ECO:0007669"/>
    <property type="project" value="InterPro"/>
</dbReference>
<evidence type="ECO:0000256" key="5">
    <source>
        <dbReference type="ARBA" id="ARBA00023228"/>
    </source>
</evidence>
<dbReference type="InterPro" id="IPR018780">
    <property type="entry name" value="TBORCS5"/>
</dbReference>
<dbReference type="GO" id="GO:0099078">
    <property type="term" value="C:BORC complex"/>
    <property type="evidence" value="ECO:0007669"/>
    <property type="project" value="TreeGrafter"/>
</dbReference>
<keyword evidence="5" id="KW-0458">Lysosome</keyword>
<comment type="caution">
    <text evidence="8">The sequence shown here is derived from an EMBL/GenBank/DDBJ whole genome shotgun (WGS) entry which is preliminary data.</text>
</comment>
<dbReference type="GO" id="GO:0098574">
    <property type="term" value="C:cytoplasmic side of lysosomal membrane"/>
    <property type="evidence" value="ECO:0007669"/>
    <property type="project" value="TreeGrafter"/>
</dbReference>
<evidence type="ECO:0000256" key="3">
    <source>
        <dbReference type="ARBA" id="ARBA00022300"/>
    </source>
</evidence>
<keyword evidence="6" id="KW-0449">Lipoprotein</keyword>
<evidence type="ECO:0000313" key="9">
    <source>
        <dbReference type="Proteomes" id="UP001054837"/>
    </source>
</evidence>
<evidence type="ECO:0000256" key="7">
    <source>
        <dbReference type="SAM" id="MobiDB-lite"/>
    </source>
</evidence>
<dbReference type="PANTHER" id="PTHR31634">
    <property type="entry name" value="BLOC-1-RELATED COMPLEX SUBUNIT 5"/>
    <property type="match status" value="1"/>
</dbReference>
<evidence type="ECO:0000256" key="1">
    <source>
        <dbReference type="ARBA" id="ARBA00004122"/>
    </source>
</evidence>